<evidence type="ECO:0000259" key="2">
    <source>
        <dbReference type="Pfam" id="PF05699"/>
    </source>
</evidence>
<name>A0AAN9HCK4_9TELE</name>
<sequence>MATRFCDFSSGVLHASKLVDITTWPDADTCEDFGDADVECLIKHFGPLLASSGANLDLIPDQWTFLKSSFYQQHPNMNQLTWPEINRRFQLQLVDVLLSIPASTADCERGFNLMKQVKSDWRSGLRSDTLSDLLTVQLSSPDIEDFDPDSAIQLWHQASVRERRPDFMERGAKKRKTQLEDDETSEEEDDDDSEED</sequence>
<evidence type="ECO:0000313" key="3">
    <source>
        <dbReference type="EMBL" id="KAK7168667.1"/>
    </source>
</evidence>
<protein>
    <recommendedName>
        <fullName evidence="2">HAT C-terminal dimerisation domain-containing protein</fullName>
    </recommendedName>
</protein>
<evidence type="ECO:0000313" key="4">
    <source>
        <dbReference type="Proteomes" id="UP001364617"/>
    </source>
</evidence>
<accession>A0AAN9HCK4</accession>
<feature type="region of interest" description="Disordered" evidence="1">
    <location>
        <begin position="163"/>
        <end position="196"/>
    </location>
</feature>
<dbReference type="Pfam" id="PF05699">
    <property type="entry name" value="Dimer_Tnp_hAT"/>
    <property type="match status" value="1"/>
</dbReference>
<dbReference type="Proteomes" id="UP001364617">
    <property type="component" value="Unassembled WGS sequence"/>
</dbReference>
<feature type="compositionally biased region" description="Acidic residues" evidence="1">
    <location>
        <begin position="180"/>
        <end position="196"/>
    </location>
</feature>
<gene>
    <name evidence="3" type="ORF">R3I93_004855</name>
</gene>
<dbReference type="InterPro" id="IPR012337">
    <property type="entry name" value="RNaseH-like_sf"/>
</dbReference>
<dbReference type="PANTHER" id="PTHR46880">
    <property type="entry name" value="RAS-ASSOCIATING DOMAIN-CONTAINING PROTEIN"/>
    <property type="match status" value="1"/>
</dbReference>
<proteinExistence type="predicted"/>
<dbReference type="AlphaFoldDB" id="A0AAN9HCK4"/>
<dbReference type="InterPro" id="IPR008906">
    <property type="entry name" value="HATC_C_dom"/>
</dbReference>
<dbReference type="EMBL" id="JAYKXH010000005">
    <property type="protein sequence ID" value="KAK7168667.1"/>
    <property type="molecule type" value="Genomic_DNA"/>
</dbReference>
<comment type="caution">
    <text evidence="3">The sequence shown here is derived from an EMBL/GenBank/DDBJ whole genome shotgun (WGS) entry which is preliminary data.</text>
</comment>
<dbReference type="PANTHER" id="PTHR46880:SF9">
    <property type="entry name" value="ZINC FINGER PROTEIN 862"/>
    <property type="match status" value="1"/>
</dbReference>
<dbReference type="SUPFAM" id="SSF53098">
    <property type="entry name" value="Ribonuclease H-like"/>
    <property type="match status" value="1"/>
</dbReference>
<organism evidence="3 4">
    <name type="scientific">Phoxinus phoxinus</name>
    <name type="common">Eurasian minnow</name>
    <dbReference type="NCBI Taxonomy" id="58324"/>
    <lineage>
        <taxon>Eukaryota</taxon>
        <taxon>Metazoa</taxon>
        <taxon>Chordata</taxon>
        <taxon>Craniata</taxon>
        <taxon>Vertebrata</taxon>
        <taxon>Euteleostomi</taxon>
        <taxon>Actinopterygii</taxon>
        <taxon>Neopterygii</taxon>
        <taxon>Teleostei</taxon>
        <taxon>Ostariophysi</taxon>
        <taxon>Cypriniformes</taxon>
        <taxon>Leuciscidae</taxon>
        <taxon>Phoxininae</taxon>
        <taxon>Phoxinus</taxon>
    </lineage>
</organism>
<keyword evidence="4" id="KW-1185">Reference proteome</keyword>
<reference evidence="3 4" key="1">
    <citation type="submission" date="2024-02" db="EMBL/GenBank/DDBJ databases">
        <title>Chromosome-level genome assembly of the Eurasian Minnow (Phoxinus phoxinus).</title>
        <authorList>
            <person name="Oriowo T.O."/>
            <person name="Martin S."/>
            <person name="Stange M."/>
            <person name="Chrysostomakis Y."/>
            <person name="Brown T."/>
            <person name="Winkler S."/>
            <person name="Kukowka S."/>
            <person name="Myers E.W."/>
            <person name="Bohne A."/>
        </authorList>
    </citation>
    <scope>NUCLEOTIDE SEQUENCE [LARGE SCALE GENOMIC DNA]</scope>
    <source>
        <strain evidence="3">ZFMK-TIS-60720</strain>
        <tissue evidence="3">Whole Organism</tissue>
    </source>
</reference>
<dbReference type="GO" id="GO:0046983">
    <property type="term" value="F:protein dimerization activity"/>
    <property type="evidence" value="ECO:0007669"/>
    <property type="project" value="InterPro"/>
</dbReference>
<evidence type="ECO:0000256" key="1">
    <source>
        <dbReference type="SAM" id="MobiDB-lite"/>
    </source>
</evidence>
<feature type="domain" description="HAT C-terminal dimerisation" evidence="2">
    <location>
        <begin position="93"/>
        <end position="137"/>
    </location>
</feature>